<evidence type="ECO:0000256" key="6">
    <source>
        <dbReference type="HAMAP-Rule" id="MF_01007"/>
    </source>
</evidence>
<dbReference type="FunFam" id="1.10.150.170:FF:000003">
    <property type="entry name" value="Ribosomal RNA small subunit methyltransferase H"/>
    <property type="match status" value="1"/>
</dbReference>
<keyword evidence="4 6" id="KW-0808">Transferase</keyword>
<name>A0A2K9NM40_BACTC</name>
<dbReference type="RefSeq" id="WP_102241872.1">
    <property type="nucleotide sequence ID" value="NZ_CP025704.1"/>
</dbReference>
<dbReference type="AlphaFoldDB" id="A0A2K9NM40"/>
<dbReference type="KEGG" id="bsto:C0V70_00345"/>
<dbReference type="InterPro" id="IPR023397">
    <property type="entry name" value="SAM-dep_MeTrfase_MraW_recog"/>
</dbReference>
<dbReference type="PANTHER" id="PTHR11265:SF0">
    <property type="entry name" value="12S RRNA N4-METHYLCYTIDINE METHYLTRANSFERASE"/>
    <property type="match status" value="1"/>
</dbReference>
<keyword evidence="8" id="KW-1185">Reference proteome</keyword>
<dbReference type="HAMAP" id="MF_01007">
    <property type="entry name" value="16SrRNA_methyltr_H"/>
    <property type="match status" value="1"/>
</dbReference>
<evidence type="ECO:0000313" key="8">
    <source>
        <dbReference type="Proteomes" id="UP000235584"/>
    </source>
</evidence>
<dbReference type="Pfam" id="PF01795">
    <property type="entry name" value="Methyltransf_5"/>
    <property type="match status" value="1"/>
</dbReference>
<evidence type="ECO:0000256" key="2">
    <source>
        <dbReference type="ARBA" id="ARBA00022552"/>
    </source>
</evidence>
<protein>
    <recommendedName>
        <fullName evidence="6">Ribosomal RNA small subunit methyltransferase H</fullName>
        <ecNumber evidence="6">2.1.1.199</ecNumber>
    </recommendedName>
    <alternativeName>
        <fullName evidence="6">16S rRNA m(4)C1402 methyltransferase</fullName>
    </alternativeName>
    <alternativeName>
        <fullName evidence="6">rRNA (cytosine-N(4)-)-methyltransferase RsmH</fullName>
    </alternativeName>
</protein>
<dbReference type="Gene3D" id="1.10.150.170">
    <property type="entry name" value="Putative methyltransferase TM0872, insert domain"/>
    <property type="match status" value="1"/>
</dbReference>
<reference evidence="7 8" key="1">
    <citation type="submission" date="2018-01" db="EMBL/GenBank/DDBJ databases">
        <title>Complete genome sequence of Bacteriovorax stolpii DSM12778.</title>
        <authorList>
            <person name="Tang B."/>
            <person name="Chang J."/>
        </authorList>
    </citation>
    <scope>NUCLEOTIDE SEQUENCE [LARGE SCALE GENOMIC DNA]</scope>
    <source>
        <strain evidence="7 8">DSM 12778</strain>
    </source>
</reference>
<evidence type="ECO:0000256" key="5">
    <source>
        <dbReference type="ARBA" id="ARBA00022691"/>
    </source>
</evidence>
<comment type="function">
    <text evidence="6">Specifically methylates the N4 position of cytidine in position 1402 (C1402) of 16S rRNA.</text>
</comment>
<comment type="catalytic activity">
    <reaction evidence="6">
        <text>cytidine(1402) in 16S rRNA + S-adenosyl-L-methionine = N(4)-methylcytidine(1402) in 16S rRNA + S-adenosyl-L-homocysteine + H(+)</text>
        <dbReference type="Rhea" id="RHEA:42928"/>
        <dbReference type="Rhea" id="RHEA-COMP:10286"/>
        <dbReference type="Rhea" id="RHEA-COMP:10287"/>
        <dbReference type="ChEBI" id="CHEBI:15378"/>
        <dbReference type="ChEBI" id="CHEBI:57856"/>
        <dbReference type="ChEBI" id="CHEBI:59789"/>
        <dbReference type="ChEBI" id="CHEBI:74506"/>
        <dbReference type="ChEBI" id="CHEBI:82748"/>
        <dbReference type="EC" id="2.1.1.199"/>
    </reaction>
</comment>
<dbReference type="SUPFAM" id="SSF53335">
    <property type="entry name" value="S-adenosyl-L-methionine-dependent methyltransferases"/>
    <property type="match status" value="1"/>
</dbReference>
<organism evidence="7 8">
    <name type="scientific">Bacteriovorax stolpii</name>
    <name type="common">Bdellovibrio stolpii</name>
    <dbReference type="NCBI Taxonomy" id="960"/>
    <lineage>
        <taxon>Bacteria</taxon>
        <taxon>Pseudomonadati</taxon>
        <taxon>Bdellovibrionota</taxon>
        <taxon>Bacteriovoracia</taxon>
        <taxon>Bacteriovoracales</taxon>
        <taxon>Bacteriovoracaceae</taxon>
        <taxon>Bacteriovorax</taxon>
    </lineage>
</organism>
<sequence length="322" mass="37340">MSYTGHYTVLKHECVDSLIEKAPLDKKSYYADLTFGGGGHTFEFLYRNPLFNVRSTDQDPDALKNGNERIQKEQMGDRIKLIDTNFVHFPSMIREHSPEVFADGGFQGILLDLGVSSHHFDEAGRGFSFRFDGPLDMRMDYESDEFQTAEEIVNTYSEEELRRIFEEYGEEKNARKIAAKIVTERKEKRISTTKELENIVFHCYPKEHRYGKTNPSTRVFQALRLEVNRELEVLSNTIDQLIPLLKVGGRLAIISFHSLEDRIVKNVFRDASQKTELPVEVLTKKPILPSEQEILDNSRSRSAKLRILERVETKKDKNKYKQ</sequence>
<accession>A0A2K9NM40</accession>
<keyword evidence="5 6" id="KW-0949">S-adenosyl-L-methionine</keyword>
<dbReference type="NCBIfam" id="TIGR00006">
    <property type="entry name" value="16S rRNA (cytosine(1402)-N(4))-methyltransferase RsmH"/>
    <property type="match status" value="1"/>
</dbReference>
<dbReference type="GO" id="GO:0070475">
    <property type="term" value="P:rRNA base methylation"/>
    <property type="evidence" value="ECO:0007669"/>
    <property type="project" value="UniProtKB-UniRule"/>
</dbReference>
<dbReference type="SUPFAM" id="SSF81799">
    <property type="entry name" value="Putative methyltransferase TM0872, insert domain"/>
    <property type="match status" value="1"/>
</dbReference>
<dbReference type="GO" id="GO:0005737">
    <property type="term" value="C:cytoplasm"/>
    <property type="evidence" value="ECO:0007669"/>
    <property type="project" value="UniProtKB-SubCell"/>
</dbReference>
<evidence type="ECO:0000256" key="4">
    <source>
        <dbReference type="ARBA" id="ARBA00022679"/>
    </source>
</evidence>
<evidence type="ECO:0000313" key="7">
    <source>
        <dbReference type="EMBL" id="AUN96577.1"/>
    </source>
</evidence>
<comment type="subcellular location">
    <subcellularLocation>
        <location evidence="6">Cytoplasm</location>
    </subcellularLocation>
</comment>
<feature type="binding site" evidence="6">
    <location>
        <position position="86"/>
    </location>
    <ligand>
        <name>S-adenosyl-L-methionine</name>
        <dbReference type="ChEBI" id="CHEBI:59789"/>
    </ligand>
</feature>
<feature type="binding site" evidence="6">
    <location>
        <position position="112"/>
    </location>
    <ligand>
        <name>S-adenosyl-L-methionine</name>
        <dbReference type="ChEBI" id="CHEBI:59789"/>
    </ligand>
</feature>
<dbReference type="PANTHER" id="PTHR11265">
    <property type="entry name" value="S-ADENOSYL-METHYLTRANSFERASE MRAW"/>
    <property type="match status" value="1"/>
</dbReference>
<dbReference type="InterPro" id="IPR029063">
    <property type="entry name" value="SAM-dependent_MTases_sf"/>
</dbReference>
<keyword evidence="2 6" id="KW-0698">rRNA processing</keyword>
<proteinExistence type="inferred from homology"/>
<dbReference type="GO" id="GO:0071424">
    <property type="term" value="F:rRNA (cytosine-N4-)-methyltransferase activity"/>
    <property type="evidence" value="ECO:0007669"/>
    <property type="project" value="UniProtKB-UniRule"/>
</dbReference>
<comment type="similarity">
    <text evidence="1 6">Belongs to the methyltransferase superfamily. RsmH family.</text>
</comment>
<feature type="binding site" evidence="6">
    <location>
        <position position="119"/>
    </location>
    <ligand>
        <name>S-adenosyl-L-methionine</name>
        <dbReference type="ChEBI" id="CHEBI:59789"/>
    </ligand>
</feature>
<feature type="binding site" evidence="6">
    <location>
        <position position="57"/>
    </location>
    <ligand>
        <name>S-adenosyl-L-methionine</name>
        <dbReference type="ChEBI" id="CHEBI:59789"/>
    </ligand>
</feature>
<feature type="binding site" evidence="6">
    <location>
        <begin position="38"/>
        <end position="40"/>
    </location>
    <ligand>
        <name>S-adenosyl-L-methionine</name>
        <dbReference type="ChEBI" id="CHEBI:59789"/>
    </ligand>
</feature>
<dbReference type="OrthoDB" id="5289319at2"/>
<dbReference type="PIRSF" id="PIRSF004486">
    <property type="entry name" value="MraW"/>
    <property type="match status" value="1"/>
</dbReference>
<dbReference type="InterPro" id="IPR002903">
    <property type="entry name" value="RsmH"/>
</dbReference>
<keyword evidence="3 6" id="KW-0489">Methyltransferase</keyword>
<evidence type="ECO:0000256" key="3">
    <source>
        <dbReference type="ARBA" id="ARBA00022603"/>
    </source>
</evidence>
<dbReference type="Gene3D" id="3.40.50.150">
    <property type="entry name" value="Vaccinia Virus protein VP39"/>
    <property type="match status" value="1"/>
</dbReference>
<evidence type="ECO:0000256" key="1">
    <source>
        <dbReference type="ARBA" id="ARBA00010396"/>
    </source>
</evidence>
<dbReference type="Proteomes" id="UP000235584">
    <property type="component" value="Chromosome"/>
</dbReference>
<gene>
    <name evidence="6" type="primary">rsmH</name>
    <name evidence="7" type="ORF">C0V70_00345</name>
</gene>
<keyword evidence="6" id="KW-0963">Cytoplasm</keyword>
<dbReference type="EMBL" id="CP025704">
    <property type="protein sequence ID" value="AUN96577.1"/>
    <property type="molecule type" value="Genomic_DNA"/>
</dbReference>
<dbReference type="EC" id="2.1.1.199" evidence="6"/>